<dbReference type="AlphaFoldDB" id="A4BBE7"/>
<proteinExistence type="inferred from homology"/>
<evidence type="ECO:0000313" key="4">
    <source>
        <dbReference type="EMBL" id="EAR10760.1"/>
    </source>
</evidence>
<organism evidence="4 5">
    <name type="scientific">Reinekea blandensis MED297</name>
    <dbReference type="NCBI Taxonomy" id="314283"/>
    <lineage>
        <taxon>Bacteria</taxon>
        <taxon>Pseudomonadati</taxon>
        <taxon>Pseudomonadota</taxon>
        <taxon>Gammaproteobacteria</taxon>
        <taxon>Oceanospirillales</taxon>
        <taxon>Saccharospirillaceae</taxon>
        <taxon>Reinekea</taxon>
    </lineage>
</organism>
<dbReference type="InterPro" id="IPR007457">
    <property type="entry name" value="Fe_traffick_prot_YggX"/>
</dbReference>
<dbReference type="Gene3D" id="1.10.3880.10">
    <property type="entry name" value="Fe(II) trafficking protein YggX"/>
    <property type="match status" value="1"/>
</dbReference>
<keyword evidence="1 2" id="KW-0408">Iron</keyword>
<dbReference type="SUPFAM" id="SSF111148">
    <property type="entry name" value="YggX-like"/>
    <property type="match status" value="1"/>
</dbReference>
<dbReference type="RefSeq" id="WP_008042104.1">
    <property type="nucleotide sequence ID" value="NZ_CH724149.1"/>
</dbReference>
<evidence type="ECO:0000313" key="5">
    <source>
        <dbReference type="Proteomes" id="UP000005953"/>
    </source>
</evidence>
<dbReference type="GO" id="GO:0005829">
    <property type="term" value="C:cytosol"/>
    <property type="evidence" value="ECO:0007669"/>
    <property type="project" value="TreeGrafter"/>
</dbReference>
<dbReference type="GO" id="GO:0005506">
    <property type="term" value="F:iron ion binding"/>
    <property type="evidence" value="ECO:0007669"/>
    <property type="project" value="UniProtKB-UniRule"/>
</dbReference>
<dbReference type="HOGENOM" id="CLU_170994_0_0_6"/>
<evidence type="ECO:0000256" key="1">
    <source>
        <dbReference type="ARBA" id="ARBA00023004"/>
    </source>
</evidence>
<dbReference type="Proteomes" id="UP000005953">
    <property type="component" value="Unassembled WGS sequence"/>
</dbReference>
<reference evidence="4 5" key="1">
    <citation type="submission" date="2006-02" db="EMBL/GenBank/DDBJ databases">
        <authorList>
            <person name="Pinhassi J."/>
            <person name="Pedros-Alio C."/>
            <person name="Ferriera S."/>
            <person name="Johnson J."/>
            <person name="Kravitz S."/>
            <person name="Halpern A."/>
            <person name="Remington K."/>
            <person name="Beeson K."/>
            <person name="Tran B."/>
            <person name="Rogers Y.-H."/>
            <person name="Friedman R."/>
            <person name="Venter J.C."/>
        </authorList>
    </citation>
    <scope>NUCLEOTIDE SEQUENCE [LARGE SCALE GENOMIC DNA]</scope>
    <source>
        <strain evidence="4 5">MED297</strain>
    </source>
</reference>
<dbReference type="OrthoDB" id="9804318at2"/>
<sequence length="89" mass="10241">MTRTVHCRKYQKDLPGLDKPPFPGPKGEAIFADVSAQAWAEWQAHQTRLINEKQLVMTDPASRKYLLDQMDRFLSGQDYDQAEGYVPED</sequence>
<dbReference type="PIRSF" id="PIRSF029827">
    <property type="entry name" value="Fe_traffic_YggX"/>
    <property type="match status" value="1"/>
</dbReference>
<evidence type="ECO:0000256" key="3">
    <source>
        <dbReference type="SAM" id="MobiDB-lite"/>
    </source>
</evidence>
<dbReference type="HAMAP" id="MF_00686">
    <property type="entry name" value="Fe_traffic_YggX"/>
    <property type="match status" value="1"/>
</dbReference>
<comment type="similarity">
    <text evidence="2">Belongs to the Fe(2+)-trafficking protein family.</text>
</comment>
<dbReference type="GO" id="GO:0034599">
    <property type="term" value="P:cellular response to oxidative stress"/>
    <property type="evidence" value="ECO:0007669"/>
    <property type="project" value="TreeGrafter"/>
</dbReference>
<dbReference type="InterPro" id="IPR036766">
    <property type="entry name" value="Fe_traffick_prot_YggX_sf"/>
</dbReference>
<dbReference type="PANTHER" id="PTHR36965:SF1">
    <property type="entry name" value="FE(2+)-TRAFFICKING PROTEIN-RELATED"/>
    <property type="match status" value="1"/>
</dbReference>
<dbReference type="NCBIfam" id="NF003817">
    <property type="entry name" value="PRK05408.1"/>
    <property type="match status" value="1"/>
</dbReference>
<evidence type="ECO:0000256" key="2">
    <source>
        <dbReference type="HAMAP-Rule" id="MF_00686"/>
    </source>
</evidence>
<comment type="function">
    <text evidence="2">Could be a mediator in iron transactions between iron acquisition and iron-requiring processes, such as synthesis and/or repair of Fe-S clusters in biosynthetic enzymes.</text>
</comment>
<protein>
    <recommendedName>
        <fullName evidence="2">Probable Fe(2+)-trafficking protein</fullName>
    </recommendedName>
</protein>
<gene>
    <name evidence="4" type="ORF">MED297_12110</name>
</gene>
<dbReference type="STRING" id="314283.MED297_12110"/>
<dbReference type="Pfam" id="PF04362">
    <property type="entry name" value="Iron_traffic"/>
    <property type="match status" value="1"/>
</dbReference>
<keyword evidence="5" id="KW-1185">Reference proteome</keyword>
<feature type="region of interest" description="Disordered" evidence="3">
    <location>
        <begin position="1"/>
        <end position="24"/>
    </location>
</feature>
<dbReference type="EMBL" id="AAOE01000003">
    <property type="protein sequence ID" value="EAR10760.1"/>
    <property type="molecule type" value="Genomic_DNA"/>
</dbReference>
<dbReference type="PANTHER" id="PTHR36965">
    <property type="entry name" value="FE(2+)-TRAFFICKING PROTEIN-RELATED"/>
    <property type="match status" value="1"/>
</dbReference>
<comment type="caution">
    <text evidence="4">The sequence shown here is derived from an EMBL/GenBank/DDBJ whole genome shotgun (WGS) entry which is preliminary data.</text>
</comment>
<accession>A4BBE7</accession>
<name>A4BBE7_9GAMM</name>